<reference evidence="1 2" key="1">
    <citation type="submission" date="2018-11" db="EMBL/GenBank/DDBJ databases">
        <title>Chryseotalea sanarue gen. nov., sp., nov., a member of the family Cytophagaceae, isolated from a brackish lake in Hamamatsu Japan.</title>
        <authorList>
            <person name="Maejima Y."/>
            <person name="Iino T."/>
            <person name="Muraguchi Y."/>
            <person name="Fukuda K."/>
            <person name="Ohkuma M."/>
            <person name="Moriuchi R."/>
            <person name="Dohra H."/>
            <person name="Kimbara K."/>
            <person name="Shintani M."/>
        </authorList>
    </citation>
    <scope>NUCLEOTIDE SEQUENCE [LARGE SCALE GENOMIC DNA]</scope>
    <source>
        <strain evidence="1 2">Ys</strain>
    </source>
</reference>
<keyword evidence="2" id="KW-1185">Reference proteome</keyword>
<dbReference type="EMBL" id="BHXQ01000005">
    <property type="protein sequence ID" value="GCC52813.1"/>
    <property type="molecule type" value="Genomic_DNA"/>
</dbReference>
<comment type="caution">
    <text evidence="1">The sequence shown here is derived from an EMBL/GenBank/DDBJ whole genome shotgun (WGS) entry which is preliminary data.</text>
</comment>
<gene>
    <name evidence="1" type="ORF">SanaruYs_30520</name>
</gene>
<protein>
    <submittedName>
        <fullName evidence="1">Uncharacterized protein</fullName>
    </submittedName>
</protein>
<dbReference type="AlphaFoldDB" id="A0A401UD60"/>
<proteinExistence type="predicted"/>
<dbReference type="Proteomes" id="UP000288227">
    <property type="component" value="Unassembled WGS sequence"/>
</dbReference>
<sequence>MANPQTLSNELSKKQVINLSEYFIGYQIRDTWFEKIEHVKQGKVVNSYHYTYKNDKVAKIIWLKFQDDISDRCQMDFTDTTKHTLCYYKSGGLYTEEWLNIMTTEYHFGQYDENGKLLYSENGSYSPLK</sequence>
<accession>A0A401UD60</accession>
<dbReference type="RefSeq" id="WP_127123454.1">
    <property type="nucleotide sequence ID" value="NZ_BHXQ01000005.1"/>
</dbReference>
<evidence type="ECO:0000313" key="2">
    <source>
        <dbReference type="Proteomes" id="UP000288227"/>
    </source>
</evidence>
<organism evidence="1 2">
    <name type="scientific">Chryseotalea sanaruensis</name>
    <dbReference type="NCBI Taxonomy" id="2482724"/>
    <lineage>
        <taxon>Bacteria</taxon>
        <taxon>Pseudomonadati</taxon>
        <taxon>Bacteroidota</taxon>
        <taxon>Cytophagia</taxon>
        <taxon>Cytophagales</taxon>
        <taxon>Chryseotaleaceae</taxon>
        <taxon>Chryseotalea</taxon>
    </lineage>
</organism>
<name>A0A401UD60_9BACT</name>
<evidence type="ECO:0000313" key="1">
    <source>
        <dbReference type="EMBL" id="GCC52813.1"/>
    </source>
</evidence>